<dbReference type="Gene3D" id="1.10.10.10">
    <property type="entry name" value="Winged helix-like DNA-binding domain superfamily/Winged helix DNA-binding domain"/>
    <property type="match status" value="1"/>
</dbReference>
<reference evidence="6" key="1">
    <citation type="submission" date="2017-04" db="EMBL/GenBank/DDBJ databases">
        <authorList>
            <person name="Varghese N."/>
            <person name="Submissions S."/>
        </authorList>
    </citation>
    <scope>NUCLEOTIDE SEQUENCE [LARGE SCALE GENOMIC DNA]</scope>
    <source>
        <strain evidence="6">Dd16</strain>
    </source>
</reference>
<dbReference type="GO" id="GO:0003677">
    <property type="term" value="F:DNA binding"/>
    <property type="evidence" value="ECO:0007669"/>
    <property type="project" value="UniProtKB-KW"/>
</dbReference>
<evidence type="ECO:0000313" key="6">
    <source>
        <dbReference type="Proteomes" id="UP000192934"/>
    </source>
</evidence>
<dbReference type="CDD" id="cd06170">
    <property type="entry name" value="LuxR_C_like"/>
    <property type="match status" value="1"/>
</dbReference>
<dbReference type="SUPFAM" id="SSF46894">
    <property type="entry name" value="C-terminal effector domain of the bipartite response regulators"/>
    <property type="match status" value="1"/>
</dbReference>
<keyword evidence="2 5" id="KW-0238">DNA-binding</keyword>
<sequence>MQAKAGNGTGPETFAESLALGWVERDVQSRLIVDEDLQYIWSNGAAKSELERRHDLELRDGQLATTNPAFQQQLAGFVESCDGSTCTWALPCEDGDGHVLFRATEIGLDENGQRYIGLMFYRSGSAFTTRYADLDRVFQLTPAEHRVLGRLLNGQTADEVARDLKVSIETTRSHIRQIYTKLAVTSREGLFSKVRPYRI</sequence>
<dbReference type="InterPro" id="IPR036388">
    <property type="entry name" value="WH-like_DNA-bd_sf"/>
</dbReference>
<dbReference type="PANTHER" id="PTHR44688:SF16">
    <property type="entry name" value="DNA-BINDING TRANSCRIPTIONAL ACTIVATOR DEVR_DOSR"/>
    <property type="match status" value="1"/>
</dbReference>
<dbReference type="STRING" id="941907.SAMN06295910_1261"/>
<dbReference type="GO" id="GO:0006355">
    <property type="term" value="P:regulation of DNA-templated transcription"/>
    <property type="evidence" value="ECO:0007669"/>
    <property type="project" value="InterPro"/>
</dbReference>
<keyword evidence="1" id="KW-0805">Transcription regulation</keyword>
<dbReference type="PROSITE" id="PS50043">
    <property type="entry name" value="HTH_LUXR_2"/>
    <property type="match status" value="1"/>
</dbReference>
<evidence type="ECO:0000313" key="5">
    <source>
        <dbReference type="EMBL" id="SMF64924.1"/>
    </source>
</evidence>
<keyword evidence="3" id="KW-0804">Transcription</keyword>
<dbReference type="AlphaFoldDB" id="A0A1X7G7L0"/>
<dbReference type="Pfam" id="PF00196">
    <property type="entry name" value="GerE"/>
    <property type="match status" value="1"/>
</dbReference>
<name>A0A1X7G7L0_9SPHN</name>
<dbReference type="Proteomes" id="UP000192934">
    <property type="component" value="Chromosome I"/>
</dbReference>
<evidence type="ECO:0000256" key="1">
    <source>
        <dbReference type="ARBA" id="ARBA00023015"/>
    </source>
</evidence>
<dbReference type="OrthoDB" id="7201814at2"/>
<keyword evidence="6" id="KW-1185">Reference proteome</keyword>
<dbReference type="SMART" id="SM00421">
    <property type="entry name" value="HTH_LUXR"/>
    <property type="match status" value="1"/>
</dbReference>
<evidence type="ECO:0000256" key="3">
    <source>
        <dbReference type="ARBA" id="ARBA00023163"/>
    </source>
</evidence>
<accession>A0A1X7G7L0</accession>
<dbReference type="PRINTS" id="PR00038">
    <property type="entry name" value="HTHLUXR"/>
</dbReference>
<gene>
    <name evidence="5" type="ORF">SAMN06295910_1261</name>
</gene>
<dbReference type="RefSeq" id="WP_085218018.1">
    <property type="nucleotide sequence ID" value="NZ_LT840185.1"/>
</dbReference>
<evidence type="ECO:0000256" key="2">
    <source>
        <dbReference type="ARBA" id="ARBA00023125"/>
    </source>
</evidence>
<protein>
    <submittedName>
        <fullName evidence="5">DNA-binding transcriptional regulator, CsgD family</fullName>
    </submittedName>
</protein>
<organism evidence="5 6">
    <name type="scientific">Allosphingosinicella indica</name>
    <dbReference type="NCBI Taxonomy" id="941907"/>
    <lineage>
        <taxon>Bacteria</taxon>
        <taxon>Pseudomonadati</taxon>
        <taxon>Pseudomonadota</taxon>
        <taxon>Alphaproteobacteria</taxon>
        <taxon>Sphingomonadales</taxon>
        <taxon>Sphingomonadaceae</taxon>
        <taxon>Allosphingosinicella</taxon>
    </lineage>
</organism>
<dbReference type="InterPro" id="IPR016032">
    <property type="entry name" value="Sig_transdc_resp-reg_C-effctor"/>
</dbReference>
<evidence type="ECO:0000259" key="4">
    <source>
        <dbReference type="PROSITE" id="PS50043"/>
    </source>
</evidence>
<dbReference type="InterPro" id="IPR000792">
    <property type="entry name" value="Tscrpt_reg_LuxR_C"/>
</dbReference>
<dbReference type="PANTHER" id="PTHR44688">
    <property type="entry name" value="DNA-BINDING TRANSCRIPTIONAL ACTIVATOR DEVR_DOSR"/>
    <property type="match status" value="1"/>
</dbReference>
<dbReference type="EMBL" id="LT840185">
    <property type="protein sequence ID" value="SMF64924.1"/>
    <property type="molecule type" value="Genomic_DNA"/>
</dbReference>
<proteinExistence type="predicted"/>
<feature type="domain" description="HTH luxR-type" evidence="4">
    <location>
        <begin position="133"/>
        <end position="198"/>
    </location>
</feature>